<dbReference type="Proteomes" id="UP000229713">
    <property type="component" value="Unassembled WGS sequence"/>
</dbReference>
<gene>
    <name evidence="1" type="ORF">CFY86_27000</name>
</gene>
<protein>
    <submittedName>
        <fullName evidence="1">Uncharacterized protein</fullName>
    </submittedName>
</protein>
<reference evidence="1 2" key="1">
    <citation type="submission" date="2017-07" db="EMBL/GenBank/DDBJ databases">
        <title>Raoultella ornithinolytica strain HH3 draft genome.</title>
        <authorList>
            <person name="Duceppe M.-O."/>
            <person name="Huang H."/>
            <person name="Phipps-Todd B."/>
        </authorList>
    </citation>
    <scope>NUCLEOTIDE SEQUENCE [LARGE SCALE GENOMIC DNA]</scope>
    <source>
        <strain evidence="1 2">HH3</strain>
    </source>
</reference>
<comment type="caution">
    <text evidence="1">The sequence shown here is derived from an EMBL/GenBank/DDBJ whole genome shotgun (WGS) entry which is preliminary data.</text>
</comment>
<evidence type="ECO:0000313" key="2">
    <source>
        <dbReference type="Proteomes" id="UP000229713"/>
    </source>
</evidence>
<name>A0A855EVW9_RAOOR</name>
<dbReference type="AlphaFoldDB" id="A0A855EVW9"/>
<accession>A0A855EVW9</accession>
<evidence type="ECO:0000313" key="1">
    <source>
        <dbReference type="EMBL" id="PIK81336.1"/>
    </source>
</evidence>
<sequence>MNASGQSGAISKRLSHSGRKFKIYPQTDFQLFNITLIAQAPFFPSHQGSTINGFPQKSHLKPESI</sequence>
<proteinExistence type="predicted"/>
<dbReference type="EMBL" id="NKYI01000034">
    <property type="protein sequence ID" value="PIK81336.1"/>
    <property type="molecule type" value="Genomic_DNA"/>
</dbReference>
<organism evidence="1 2">
    <name type="scientific">Raoultella ornithinolytica</name>
    <name type="common">Klebsiella ornithinolytica</name>
    <dbReference type="NCBI Taxonomy" id="54291"/>
    <lineage>
        <taxon>Bacteria</taxon>
        <taxon>Pseudomonadati</taxon>
        <taxon>Pseudomonadota</taxon>
        <taxon>Gammaproteobacteria</taxon>
        <taxon>Enterobacterales</taxon>
        <taxon>Enterobacteriaceae</taxon>
        <taxon>Klebsiella/Raoultella group</taxon>
        <taxon>Raoultella</taxon>
    </lineage>
</organism>